<dbReference type="Pfam" id="PF14102">
    <property type="entry name" value="Caps_synth_CapC"/>
    <property type="match status" value="1"/>
</dbReference>
<keyword evidence="1" id="KW-0812">Transmembrane</keyword>
<dbReference type="InterPro" id="IPR008338">
    <property type="entry name" value="Capsule_biosynth_CapC"/>
</dbReference>
<feature type="transmembrane region" description="Helical" evidence="1">
    <location>
        <begin position="105"/>
        <end position="127"/>
    </location>
</feature>
<keyword evidence="1" id="KW-1133">Transmembrane helix</keyword>
<evidence type="ECO:0000313" key="3">
    <source>
        <dbReference type="Proteomes" id="UP000322699"/>
    </source>
</evidence>
<dbReference type="GO" id="GO:0016020">
    <property type="term" value="C:membrane"/>
    <property type="evidence" value="ECO:0007669"/>
    <property type="project" value="InterPro"/>
</dbReference>
<organism evidence="2 3">
    <name type="scientific">Rubripirellula obstinata</name>
    <dbReference type="NCBI Taxonomy" id="406547"/>
    <lineage>
        <taxon>Bacteria</taxon>
        <taxon>Pseudomonadati</taxon>
        <taxon>Planctomycetota</taxon>
        <taxon>Planctomycetia</taxon>
        <taxon>Pirellulales</taxon>
        <taxon>Pirellulaceae</taxon>
        <taxon>Rubripirellula</taxon>
    </lineage>
</organism>
<dbReference type="NCBIfam" id="TIGR04011">
    <property type="entry name" value="poly_gGlu_PgsC"/>
    <property type="match status" value="1"/>
</dbReference>
<protein>
    <submittedName>
        <fullName evidence="2">Capsule biosynthesis protein CapC</fullName>
    </submittedName>
</protein>
<evidence type="ECO:0000313" key="2">
    <source>
        <dbReference type="EMBL" id="KAA1259188.1"/>
    </source>
</evidence>
<dbReference type="PRINTS" id="PR01759">
    <property type="entry name" value="CAPSULEPROTC"/>
</dbReference>
<dbReference type="EMBL" id="VRLW01000001">
    <property type="protein sequence ID" value="KAA1259188.1"/>
    <property type="molecule type" value="Genomic_DNA"/>
</dbReference>
<keyword evidence="3" id="KW-1185">Reference proteome</keyword>
<dbReference type="RefSeq" id="WP_084422528.1">
    <property type="nucleotide sequence ID" value="NZ_LWSK01000029.1"/>
</dbReference>
<reference evidence="2 3" key="1">
    <citation type="submission" date="2019-08" db="EMBL/GenBank/DDBJ databases">
        <title>Deep-cultivation of Planctomycetes and their phenomic and genomic characterization uncovers novel biology.</title>
        <authorList>
            <person name="Wiegand S."/>
            <person name="Jogler M."/>
            <person name="Boedeker C."/>
            <person name="Pinto D."/>
            <person name="Vollmers J."/>
            <person name="Rivas-Marin E."/>
            <person name="Kohn T."/>
            <person name="Peeters S.H."/>
            <person name="Heuer A."/>
            <person name="Rast P."/>
            <person name="Oberbeckmann S."/>
            <person name="Bunk B."/>
            <person name="Jeske O."/>
            <person name="Meyerdierks A."/>
            <person name="Storesund J.E."/>
            <person name="Kallscheuer N."/>
            <person name="Luecker S."/>
            <person name="Lage O.M."/>
            <person name="Pohl T."/>
            <person name="Merkel B.J."/>
            <person name="Hornburger P."/>
            <person name="Mueller R.-W."/>
            <person name="Bruemmer F."/>
            <person name="Labrenz M."/>
            <person name="Spormann A.M."/>
            <person name="Op Den Camp H."/>
            <person name="Overmann J."/>
            <person name="Amann R."/>
            <person name="Jetten M.S.M."/>
            <person name="Mascher T."/>
            <person name="Medema M.H."/>
            <person name="Devos D.P."/>
            <person name="Kaster A.-K."/>
            <person name="Ovreas L."/>
            <person name="Rohde M."/>
            <person name="Galperin M.Y."/>
            <person name="Jogler C."/>
        </authorList>
    </citation>
    <scope>NUCLEOTIDE SEQUENCE [LARGE SCALE GENOMIC DNA]</scope>
    <source>
        <strain evidence="2 3">LF1</strain>
    </source>
</reference>
<feature type="transmembrane region" description="Helical" evidence="1">
    <location>
        <begin position="139"/>
        <end position="159"/>
    </location>
</feature>
<comment type="caution">
    <text evidence="2">The sequence shown here is derived from an EMBL/GenBank/DDBJ whole genome shotgun (WGS) entry which is preliminary data.</text>
</comment>
<sequence>MNPTDMADQMMVAVGVGLVISLIFSELFGLAAGGMVVPGFIALNLGRPFDVVLTLAAAGITYLVVHALGTFIIIYGRRRTVLMILVGYLIRILLDFVPFGELSSITFLATGDANFMVIGYILPGLIAIWMDRQGWLETLCALMTASVAIRMILIIIYGMSLSS</sequence>
<evidence type="ECO:0000256" key="1">
    <source>
        <dbReference type="SAM" id="Phobius"/>
    </source>
</evidence>
<feature type="transmembrane region" description="Helical" evidence="1">
    <location>
        <begin position="12"/>
        <end position="45"/>
    </location>
</feature>
<dbReference type="Proteomes" id="UP000322699">
    <property type="component" value="Unassembled WGS sequence"/>
</dbReference>
<name>A0A5B1CDE7_9BACT</name>
<accession>A0A5B1CDE7</accession>
<keyword evidence="1" id="KW-0472">Membrane</keyword>
<dbReference type="GO" id="GO:0045227">
    <property type="term" value="P:capsule polysaccharide biosynthetic process"/>
    <property type="evidence" value="ECO:0007669"/>
    <property type="project" value="InterPro"/>
</dbReference>
<proteinExistence type="predicted"/>
<gene>
    <name evidence="2" type="primary">capC_1</name>
    <name evidence="2" type="ORF">LF1_17170</name>
</gene>
<feature type="transmembrane region" description="Helical" evidence="1">
    <location>
        <begin position="81"/>
        <end position="99"/>
    </location>
</feature>
<dbReference type="AlphaFoldDB" id="A0A5B1CDE7"/>
<feature type="transmembrane region" description="Helical" evidence="1">
    <location>
        <begin position="51"/>
        <end position="74"/>
    </location>
</feature>